<dbReference type="Proteomes" id="UP000018857">
    <property type="component" value="Unassembled WGS sequence"/>
</dbReference>
<reference evidence="1 2" key="1">
    <citation type="journal article" date="2014" name="Genome Announc.">
        <title>Draft Genome Sequence of Marinomonas sp. Strain D104, a Polycyclic Aromatic Hydrocarbon-Degrading Bacterium from the Deep-Sea Sediment of the Arctic Ocean.</title>
        <authorList>
            <person name="Dong C."/>
            <person name="Bai X."/>
            <person name="Lai Q."/>
            <person name="Xie Y."/>
            <person name="Chen X."/>
            <person name="Shao Z."/>
        </authorList>
    </citation>
    <scope>NUCLEOTIDE SEQUENCE [LARGE SCALE GENOMIC DNA]</scope>
    <source>
        <strain evidence="1 2">D104</strain>
    </source>
</reference>
<evidence type="ECO:0000313" key="2">
    <source>
        <dbReference type="Proteomes" id="UP000018857"/>
    </source>
</evidence>
<accession>W1RYV9</accession>
<organism evidence="1 2">
    <name type="scientific">Marinomonas profundimaris</name>
    <dbReference type="NCBI Taxonomy" id="1208321"/>
    <lineage>
        <taxon>Bacteria</taxon>
        <taxon>Pseudomonadati</taxon>
        <taxon>Pseudomonadota</taxon>
        <taxon>Gammaproteobacteria</taxon>
        <taxon>Oceanospirillales</taxon>
        <taxon>Oceanospirillaceae</taxon>
        <taxon>Marinomonas</taxon>
    </lineage>
</organism>
<dbReference type="EMBL" id="AYOZ01000002">
    <property type="protein sequence ID" value="ETI62142.1"/>
    <property type="molecule type" value="Genomic_DNA"/>
</dbReference>
<dbReference type="STRING" id="1208321.D104_02365"/>
<gene>
    <name evidence="1" type="ORF">D104_02365</name>
</gene>
<keyword evidence="2" id="KW-1185">Reference proteome</keyword>
<proteinExistence type="predicted"/>
<name>W1RYV9_9GAMM</name>
<sequence length="31" mass="3428">MKTTFLANPKNEGIKKADFNKLKSALDLFSG</sequence>
<dbReference type="AlphaFoldDB" id="W1RYV9"/>
<comment type="caution">
    <text evidence="1">The sequence shown here is derived from an EMBL/GenBank/DDBJ whole genome shotgun (WGS) entry which is preliminary data.</text>
</comment>
<protein>
    <submittedName>
        <fullName evidence="1">Uncharacterized protein</fullName>
    </submittedName>
</protein>
<evidence type="ECO:0000313" key="1">
    <source>
        <dbReference type="EMBL" id="ETI62142.1"/>
    </source>
</evidence>